<dbReference type="KEGG" id="cmic:caldi_34110"/>
<dbReference type="InterPro" id="IPR027417">
    <property type="entry name" value="P-loop_NTPase"/>
</dbReference>
<evidence type="ECO:0000313" key="5">
    <source>
        <dbReference type="Proteomes" id="UP001163687"/>
    </source>
</evidence>
<dbReference type="InterPro" id="IPR050219">
    <property type="entry name" value="DnaG_primase"/>
</dbReference>
<dbReference type="RefSeq" id="WP_264842911.1">
    <property type="nucleotide sequence ID" value="NZ_AP025628.1"/>
</dbReference>
<dbReference type="Proteomes" id="UP001163687">
    <property type="component" value="Chromosome"/>
</dbReference>
<dbReference type="InterPro" id="IPR003593">
    <property type="entry name" value="AAA+_ATPase"/>
</dbReference>
<keyword evidence="1" id="KW-0238">DNA-binding</keyword>
<dbReference type="EMBL" id="AP025628">
    <property type="protein sequence ID" value="BDG62321.1"/>
    <property type="molecule type" value="Genomic_DNA"/>
</dbReference>
<dbReference type="GO" id="GO:0005737">
    <property type="term" value="C:cytoplasm"/>
    <property type="evidence" value="ECO:0007669"/>
    <property type="project" value="TreeGrafter"/>
</dbReference>
<dbReference type="SUPFAM" id="SSF56731">
    <property type="entry name" value="DNA primase core"/>
    <property type="match status" value="1"/>
</dbReference>
<dbReference type="Gene3D" id="3.90.580.10">
    <property type="entry name" value="Zinc finger, CHC2-type domain"/>
    <property type="match status" value="1"/>
</dbReference>
<feature type="compositionally biased region" description="Acidic residues" evidence="2">
    <location>
        <begin position="638"/>
        <end position="655"/>
    </location>
</feature>
<evidence type="ECO:0000259" key="3">
    <source>
        <dbReference type="SMART" id="SM00382"/>
    </source>
</evidence>
<dbReference type="CDD" id="cd01125">
    <property type="entry name" value="RepA_RSF1010_like"/>
    <property type="match status" value="1"/>
</dbReference>
<dbReference type="Gene3D" id="3.40.1360.10">
    <property type="match status" value="1"/>
</dbReference>
<dbReference type="CDD" id="cd01029">
    <property type="entry name" value="TOPRIM_primases"/>
    <property type="match status" value="1"/>
</dbReference>
<gene>
    <name evidence="4" type="ORF">caldi_34110</name>
</gene>
<evidence type="ECO:0000256" key="1">
    <source>
        <dbReference type="ARBA" id="ARBA00023125"/>
    </source>
</evidence>
<dbReference type="InterPro" id="IPR038724">
    <property type="entry name" value="RepA"/>
</dbReference>
<dbReference type="PANTHER" id="PTHR30313:SF2">
    <property type="entry name" value="DNA PRIMASE"/>
    <property type="match status" value="1"/>
</dbReference>
<dbReference type="SUPFAM" id="SSF46785">
    <property type="entry name" value="Winged helix' DNA-binding domain"/>
    <property type="match status" value="1"/>
</dbReference>
<feature type="domain" description="AAA+ ATPase" evidence="3">
    <location>
        <begin position="280"/>
        <end position="454"/>
    </location>
</feature>
<name>A0AA35CQY2_9FIRM</name>
<dbReference type="SUPFAM" id="SSF57783">
    <property type="entry name" value="Zinc beta-ribbon"/>
    <property type="match status" value="1"/>
</dbReference>
<dbReference type="InterPro" id="IPR034154">
    <property type="entry name" value="TOPRIM_DnaG/twinkle"/>
</dbReference>
<dbReference type="AlphaFoldDB" id="A0AA35CQY2"/>
<evidence type="ECO:0000313" key="4">
    <source>
        <dbReference type="EMBL" id="BDG62321.1"/>
    </source>
</evidence>
<dbReference type="SUPFAM" id="SSF52540">
    <property type="entry name" value="P-loop containing nucleoside triphosphate hydrolases"/>
    <property type="match status" value="1"/>
</dbReference>
<dbReference type="Pfam" id="PF13481">
    <property type="entry name" value="AAA_25"/>
    <property type="match status" value="1"/>
</dbReference>
<dbReference type="GO" id="GO:0006269">
    <property type="term" value="P:DNA replication, synthesis of primer"/>
    <property type="evidence" value="ECO:0007669"/>
    <property type="project" value="TreeGrafter"/>
</dbReference>
<organism evidence="4 5">
    <name type="scientific">Caldinitratiruptor microaerophilus</name>
    <dbReference type="NCBI Taxonomy" id="671077"/>
    <lineage>
        <taxon>Bacteria</taxon>
        <taxon>Bacillati</taxon>
        <taxon>Bacillota</taxon>
        <taxon>Clostridia</taxon>
        <taxon>Eubacteriales</taxon>
        <taxon>Symbiobacteriaceae</taxon>
        <taxon>Caldinitratiruptor</taxon>
    </lineage>
</organism>
<keyword evidence="5" id="KW-1185">Reference proteome</keyword>
<dbReference type="SMART" id="SM00382">
    <property type="entry name" value="AAA"/>
    <property type="match status" value="1"/>
</dbReference>
<sequence length="655" mass="72090">MTDDLFPAILSALRGVKGPDASGNYSARCPFHDDKHASLSLHPERGFRCHAESCGRRGTVRALAEHLGLETPRRRDGREVVATYPYRDEKGRLLYEVVRFRPKDFRQRRPDGKGGYVWNLEGVRRVLYRLPELLAADPSKPVFVPEGEKDVEALRSRGLVATCNVMGAGKWQPEYAEHLKGRHVVVLPDNDQPGRDHAARVVASLRGVAASVRLIELPGLPEKGDVSDWFAQGHSADELLELVRQTAPVYEDKPRFVLRSAEEIEALPRPRWLIENHIVAGSHAVLYGPSGSGKSFIALDWALSVATGKGWMGYETMPGPVVYVAAEGSAGLGDRLRAWKAVYGRETAGRVHFLTEPVNLMSTDDVKEFIRTLRLLPSPPVLVVVDTLARCMVGGDENSARDVGLANAGVDRIRHETGAAVLIVHHSGKQGTQERGSSALRAAADTMIELTDDEGAITLSCTKQKDAEPFPALPLRLQAVELDEERRSCVVRFDTEDDRRRDLERAAFTASQKKILDAIRVLDIGEGASLKDIMRVVALPDRTFYDARRALLDAGYIVKDGKRYRLTNKGSEAVRFTADTAVAVRSQFRTAVTAECGAPYRGPHRRSAEPALQAALRNGTAEPGIAVNLPPSERSELAPDDDDELPWPPEDEEEG</sequence>
<dbReference type="GO" id="GO:0008270">
    <property type="term" value="F:zinc ion binding"/>
    <property type="evidence" value="ECO:0007669"/>
    <property type="project" value="InterPro"/>
</dbReference>
<dbReference type="GO" id="GO:0003677">
    <property type="term" value="F:DNA binding"/>
    <property type="evidence" value="ECO:0007669"/>
    <property type="project" value="UniProtKB-KW"/>
</dbReference>
<dbReference type="InterPro" id="IPR036390">
    <property type="entry name" value="WH_DNA-bd_sf"/>
</dbReference>
<protein>
    <recommendedName>
        <fullName evidence="3">AAA+ ATPase domain-containing protein</fullName>
    </recommendedName>
</protein>
<accession>A0AA35CQY2</accession>
<dbReference type="Gene3D" id="3.40.50.300">
    <property type="entry name" value="P-loop containing nucleotide triphosphate hydrolases"/>
    <property type="match status" value="1"/>
</dbReference>
<dbReference type="InterPro" id="IPR036977">
    <property type="entry name" value="DNA_primase_Znf_CHC2"/>
</dbReference>
<proteinExistence type="predicted"/>
<feature type="region of interest" description="Disordered" evidence="2">
    <location>
        <begin position="617"/>
        <end position="655"/>
    </location>
</feature>
<dbReference type="PANTHER" id="PTHR30313">
    <property type="entry name" value="DNA PRIMASE"/>
    <property type="match status" value="1"/>
</dbReference>
<reference evidence="4" key="1">
    <citation type="submission" date="2022-03" db="EMBL/GenBank/DDBJ databases">
        <title>Complete genome sequence of Caldinitratiruptor microaerophilus.</title>
        <authorList>
            <person name="Mukaiyama R."/>
            <person name="Nishiyama T."/>
            <person name="Ueda K."/>
        </authorList>
    </citation>
    <scope>NUCLEOTIDE SEQUENCE</scope>
    <source>
        <strain evidence="4">JCM 16183</strain>
    </source>
</reference>
<evidence type="ECO:0000256" key="2">
    <source>
        <dbReference type="SAM" id="MobiDB-lite"/>
    </source>
</evidence>